<proteinExistence type="predicted"/>
<dbReference type="AlphaFoldDB" id="F3PUS1"/>
<dbReference type="eggNOG" id="COG3935">
    <property type="taxonomic scope" value="Bacteria"/>
</dbReference>
<protein>
    <recommendedName>
        <fullName evidence="2">Lin1244/Lin1753-like N-terminal domain-containing protein</fullName>
    </recommendedName>
</protein>
<name>F3PUS1_9BACE</name>
<feature type="region of interest" description="Disordered" evidence="1">
    <location>
        <begin position="155"/>
        <end position="220"/>
    </location>
</feature>
<evidence type="ECO:0000313" key="3">
    <source>
        <dbReference type="EMBL" id="EGF56014.1"/>
    </source>
</evidence>
<accession>F3PUS1</accession>
<feature type="compositionally biased region" description="Basic and acidic residues" evidence="1">
    <location>
        <begin position="155"/>
        <end position="167"/>
    </location>
</feature>
<reference evidence="3 4" key="1">
    <citation type="submission" date="2011-02" db="EMBL/GenBank/DDBJ databases">
        <authorList>
            <person name="Weinstock G."/>
            <person name="Sodergren E."/>
            <person name="Clifton S."/>
            <person name="Fulton L."/>
            <person name="Fulton B."/>
            <person name="Courtney L."/>
            <person name="Fronick C."/>
            <person name="Harrison M."/>
            <person name="Strong C."/>
            <person name="Farmer C."/>
            <person name="Delahaunty K."/>
            <person name="Markovic C."/>
            <person name="Hall O."/>
            <person name="Minx P."/>
            <person name="Tomlinson C."/>
            <person name="Mitreva M."/>
            <person name="Hou S."/>
            <person name="Chen J."/>
            <person name="Wollam A."/>
            <person name="Pepin K.H."/>
            <person name="Johnson M."/>
            <person name="Bhonagiri V."/>
            <person name="Zhang X."/>
            <person name="Suruliraj S."/>
            <person name="Warren W."/>
            <person name="Chinwalla A."/>
            <person name="Mardis E.R."/>
            <person name="Wilson R.K."/>
        </authorList>
    </citation>
    <scope>NUCLEOTIDE SEQUENCE [LARGE SCALE GENOMIC DNA]</scope>
    <source>
        <strain evidence="3 4">YIT 12057</strain>
    </source>
</reference>
<feature type="compositionally biased region" description="Polar residues" evidence="1">
    <location>
        <begin position="168"/>
        <end position="178"/>
    </location>
</feature>
<dbReference type="Proteomes" id="UP000003416">
    <property type="component" value="Unassembled WGS sequence"/>
</dbReference>
<dbReference type="PANTHER" id="PTHR39196:SF1">
    <property type="entry name" value="PRIMOSOME, DNAD SUBUNIT"/>
    <property type="match status" value="1"/>
</dbReference>
<evidence type="ECO:0000256" key="1">
    <source>
        <dbReference type="SAM" id="MobiDB-lite"/>
    </source>
</evidence>
<organism evidence="3 4">
    <name type="scientific">Bacteroides fluxus YIT 12057</name>
    <dbReference type="NCBI Taxonomy" id="763034"/>
    <lineage>
        <taxon>Bacteria</taxon>
        <taxon>Pseudomonadati</taxon>
        <taxon>Bacteroidota</taxon>
        <taxon>Bacteroidia</taxon>
        <taxon>Bacteroidales</taxon>
        <taxon>Bacteroidaceae</taxon>
        <taxon>Bacteroides</taxon>
    </lineage>
</organism>
<sequence>METHLLKVKNGKWKVENKKTITEEMAMTYGGMLYFPLKVNIFEEIAIELVEAKFGLKGTTAVMKLLCKIYKENGYYLKWDEEQCTLFANKAGKDISEEEMQGIVRILTEKGFFDLATYQDKQILTSLEIQKVWLEATKRRKRDPAALPYMLVKTEEKKEDKGEDAHNENSNCTQNEGNCIQPADNLPENACNSGQSKVEQSKANESKALPPSIPPKGEGGGKEFFSSFDIPGYAYNKKTHNLECLMLELKQLHITDADEVQKILRLSDYGRLGGTFWKIVHDTNWNKVNSKGGYIISILAKEKKKDIR</sequence>
<dbReference type="PANTHER" id="PTHR39196">
    <property type="entry name" value="PRIMOSOME, DNAD SUBUNIT"/>
    <property type="match status" value="1"/>
</dbReference>
<evidence type="ECO:0000313" key="4">
    <source>
        <dbReference type="Proteomes" id="UP000003416"/>
    </source>
</evidence>
<dbReference type="InterPro" id="IPR025400">
    <property type="entry name" value="Lin1244/Lin1753-like_N"/>
</dbReference>
<feature type="domain" description="Lin1244/Lin1753-like N-terminal" evidence="2">
    <location>
        <begin position="34"/>
        <end position="129"/>
    </location>
</feature>
<dbReference type="STRING" id="763034.HMPREF9446_02416"/>
<dbReference type="EMBL" id="AFBN01000047">
    <property type="protein sequence ID" value="EGF56014.1"/>
    <property type="molecule type" value="Genomic_DNA"/>
</dbReference>
<gene>
    <name evidence="3" type="ORF">HMPREF9446_02416</name>
</gene>
<keyword evidence="4" id="KW-1185">Reference proteome</keyword>
<evidence type="ECO:0000259" key="2">
    <source>
        <dbReference type="Pfam" id="PF14297"/>
    </source>
</evidence>
<dbReference type="HOGENOM" id="CLU_088498_0_0_10"/>
<comment type="caution">
    <text evidence="3">The sequence shown here is derived from an EMBL/GenBank/DDBJ whole genome shotgun (WGS) entry which is preliminary data.</text>
</comment>
<dbReference type="Pfam" id="PF14297">
    <property type="entry name" value="Lin1244_N"/>
    <property type="match status" value="1"/>
</dbReference>